<feature type="active site" description="Proton donor/acceptor" evidence="7">
    <location>
        <position position="319"/>
    </location>
</feature>
<accession>A0A1Q8CN19</accession>
<evidence type="ECO:0000256" key="3">
    <source>
        <dbReference type="ARBA" id="ARBA00022960"/>
    </source>
</evidence>
<dbReference type="Proteomes" id="UP000185596">
    <property type="component" value="Unassembled WGS sequence"/>
</dbReference>
<organism evidence="11 12">
    <name type="scientific">Actinophytocola xanthii</name>
    <dbReference type="NCBI Taxonomy" id="1912961"/>
    <lineage>
        <taxon>Bacteria</taxon>
        <taxon>Bacillati</taxon>
        <taxon>Actinomycetota</taxon>
        <taxon>Actinomycetes</taxon>
        <taxon>Pseudonocardiales</taxon>
        <taxon>Pseudonocardiaceae</taxon>
    </lineage>
</organism>
<dbReference type="Pfam" id="PF17964">
    <property type="entry name" value="Big_10"/>
    <property type="match status" value="1"/>
</dbReference>
<dbReference type="Pfam" id="PF03734">
    <property type="entry name" value="YkuD"/>
    <property type="match status" value="1"/>
</dbReference>
<evidence type="ECO:0000259" key="10">
    <source>
        <dbReference type="PROSITE" id="PS52029"/>
    </source>
</evidence>
<proteinExistence type="predicted"/>
<gene>
    <name evidence="11" type="ORF">BU204_20330</name>
</gene>
<keyword evidence="3 7" id="KW-0133">Cell shape</keyword>
<evidence type="ECO:0000256" key="5">
    <source>
        <dbReference type="ARBA" id="ARBA00023315"/>
    </source>
</evidence>
<dbReference type="Gene3D" id="2.40.440.10">
    <property type="entry name" value="L,D-transpeptidase catalytic domain-like"/>
    <property type="match status" value="1"/>
</dbReference>
<comment type="pathway">
    <text evidence="1 7">Cell wall biogenesis; peptidoglycan biosynthesis.</text>
</comment>
<dbReference type="CDD" id="cd16913">
    <property type="entry name" value="YkuD_like"/>
    <property type="match status" value="1"/>
</dbReference>
<evidence type="ECO:0000256" key="4">
    <source>
        <dbReference type="ARBA" id="ARBA00022984"/>
    </source>
</evidence>
<evidence type="ECO:0000256" key="1">
    <source>
        <dbReference type="ARBA" id="ARBA00004752"/>
    </source>
</evidence>
<dbReference type="AlphaFoldDB" id="A0A1Q8CN19"/>
<dbReference type="PROSITE" id="PS52029">
    <property type="entry name" value="LD_TPASE"/>
    <property type="match status" value="1"/>
</dbReference>
<keyword evidence="4 7" id="KW-0573">Peptidoglycan synthesis</keyword>
<evidence type="ECO:0000313" key="11">
    <source>
        <dbReference type="EMBL" id="OLF15753.1"/>
    </source>
</evidence>
<keyword evidence="2" id="KW-0808">Transferase</keyword>
<dbReference type="GO" id="GO:0008360">
    <property type="term" value="P:regulation of cell shape"/>
    <property type="evidence" value="ECO:0007669"/>
    <property type="project" value="UniProtKB-UniRule"/>
</dbReference>
<comment type="caution">
    <text evidence="11">The sequence shown here is derived from an EMBL/GenBank/DDBJ whole genome shotgun (WGS) entry which is preliminary data.</text>
</comment>
<feature type="region of interest" description="Disordered" evidence="8">
    <location>
        <begin position="28"/>
        <end position="53"/>
    </location>
</feature>
<dbReference type="Gene3D" id="2.60.40.3710">
    <property type="match status" value="1"/>
</dbReference>
<name>A0A1Q8CN19_9PSEU</name>
<dbReference type="GO" id="GO:0018104">
    <property type="term" value="P:peptidoglycan-protein cross-linking"/>
    <property type="evidence" value="ECO:0007669"/>
    <property type="project" value="TreeGrafter"/>
</dbReference>
<dbReference type="EMBL" id="MSIE01000037">
    <property type="protein sequence ID" value="OLF15753.1"/>
    <property type="molecule type" value="Genomic_DNA"/>
</dbReference>
<keyword evidence="9" id="KW-0732">Signal</keyword>
<dbReference type="InterPro" id="IPR050979">
    <property type="entry name" value="LD-transpeptidase"/>
</dbReference>
<dbReference type="InterPro" id="IPR005490">
    <property type="entry name" value="LD_TPept_cat_dom"/>
</dbReference>
<dbReference type="GO" id="GO:0005576">
    <property type="term" value="C:extracellular region"/>
    <property type="evidence" value="ECO:0007669"/>
    <property type="project" value="TreeGrafter"/>
</dbReference>
<feature type="domain" description="L,D-TPase catalytic" evidence="10">
    <location>
        <begin position="240"/>
        <end position="361"/>
    </location>
</feature>
<dbReference type="GO" id="GO:0016746">
    <property type="term" value="F:acyltransferase activity"/>
    <property type="evidence" value="ECO:0007669"/>
    <property type="project" value="UniProtKB-KW"/>
</dbReference>
<feature type="signal peptide" evidence="9">
    <location>
        <begin position="1"/>
        <end position="21"/>
    </location>
</feature>
<sequence>MRSQRLFGPVVALLASFSLLSACTSDSDGGDLADQAKSEAKAPPAEISFAPADGTKDVSVLEPVKITVRDGELTEATVTNPAGKEVVGQLDAEKRTWTSGEVLGYAKTYTYTAKATNADGEETELSGSFATVAPAATPRATINPGDNATVGVGMPVSIKFPEGPVTDKAAVEKALKVETSQPVEGSWGWLNDQQVDWRPKEYWPANTQVNVTAKLYGLNYGGGAYGKADLTTVFTIGRNQVVKVHTPDHTMKVYRDGQLQATYPSSNGKDADPNLNTPNGTVIVMSKEPVGDFSNPRYGYTNVKKKWAVRISNHGEFIHENEENRPNIGRANTSHGCINLYESDARKYFDSALIGDPVEITGSRANFPTTSDVYDWLIPWSQWQTMSALA</sequence>
<evidence type="ECO:0000256" key="7">
    <source>
        <dbReference type="PROSITE-ProRule" id="PRU01373"/>
    </source>
</evidence>
<dbReference type="PANTHER" id="PTHR30582:SF2">
    <property type="entry name" value="L,D-TRANSPEPTIDASE YCIB-RELATED"/>
    <property type="match status" value="1"/>
</dbReference>
<dbReference type="UniPathway" id="UPA00219"/>
<feature type="chain" id="PRO_5039229651" evidence="9">
    <location>
        <begin position="22"/>
        <end position="390"/>
    </location>
</feature>
<dbReference type="STRING" id="1912961.BU204_20330"/>
<protein>
    <submittedName>
        <fullName evidence="11">L,D-transpeptidase</fullName>
    </submittedName>
</protein>
<dbReference type="Gene3D" id="2.60.40.3780">
    <property type="match status" value="1"/>
</dbReference>
<reference evidence="11 12" key="1">
    <citation type="submission" date="2016-12" db="EMBL/GenBank/DDBJ databases">
        <title>The draft genome sequence of Actinophytocola sp. 11-183.</title>
        <authorList>
            <person name="Wang W."/>
            <person name="Yuan L."/>
        </authorList>
    </citation>
    <scope>NUCLEOTIDE SEQUENCE [LARGE SCALE GENOMIC DNA]</scope>
    <source>
        <strain evidence="11 12">11-183</strain>
    </source>
</reference>
<evidence type="ECO:0000256" key="6">
    <source>
        <dbReference type="ARBA" id="ARBA00023316"/>
    </source>
</evidence>
<dbReference type="SUPFAM" id="SSF141523">
    <property type="entry name" value="L,D-transpeptidase catalytic domain-like"/>
    <property type="match status" value="1"/>
</dbReference>
<dbReference type="GO" id="GO:0071555">
    <property type="term" value="P:cell wall organization"/>
    <property type="evidence" value="ECO:0007669"/>
    <property type="project" value="UniProtKB-UniRule"/>
</dbReference>
<dbReference type="InterPro" id="IPR041280">
    <property type="entry name" value="Big_10"/>
</dbReference>
<keyword evidence="12" id="KW-1185">Reference proteome</keyword>
<evidence type="ECO:0000256" key="2">
    <source>
        <dbReference type="ARBA" id="ARBA00022679"/>
    </source>
</evidence>
<evidence type="ECO:0000313" key="12">
    <source>
        <dbReference type="Proteomes" id="UP000185596"/>
    </source>
</evidence>
<keyword evidence="5" id="KW-0012">Acyltransferase</keyword>
<feature type="active site" description="Nucleophile" evidence="7">
    <location>
        <position position="337"/>
    </location>
</feature>
<dbReference type="GO" id="GO:0071972">
    <property type="term" value="F:peptidoglycan L,D-transpeptidase activity"/>
    <property type="evidence" value="ECO:0007669"/>
    <property type="project" value="TreeGrafter"/>
</dbReference>
<dbReference type="InterPro" id="IPR038063">
    <property type="entry name" value="Transpep_catalytic_dom"/>
</dbReference>
<dbReference type="PANTHER" id="PTHR30582">
    <property type="entry name" value="L,D-TRANSPEPTIDASE"/>
    <property type="match status" value="1"/>
</dbReference>
<evidence type="ECO:0000256" key="9">
    <source>
        <dbReference type="SAM" id="SignalP"/>
    </source>
</evidence>
<dbReference type="RefSeq" id="WP_075127287.1">
    <property type="nucleotide sequence ID" value="NZ_MSIE01000037.1"/>
</dbReference>
<dbReference type="PROSITE" id="PS51257">
    <property type="entry name" value="PROKAR_LIPOPROTEIN"/>
    <property type="match status" value="1"/>
</dbReference>
<keyword evidence="6 7" id="KW-0961">Cell wall biogenesis/degradation</keyword>
<evidence type="ECO:0000256" key="8">
    <source>
        <dbReference type="SAM" id="MobiDB-lite"/>
    </source>
</evidence>
<dbReference type="CDD" id="cd13432">
    <property type="entry name" value="LDT_IgD_like_2"/>
    <property type="match status" value="1"/>
</dbReference>